<protein>
    <submittedName>
        <fullName evidence="1">Membrane dipeptidase</fullName>
        <ecNumber evidence="1">3.4.13.-</ecNumber>
    </submittedName>
</protein>
<proteinExistence type="predicted"/>
<dbReference type="Gene3D" id="3.20.20.140">
    <property type="entry name" value="Metal-dependent hydrolases"/>
    <property type="match status" value="1"/>
</dbReference>
<dbReference type="EMBL" id="JAFIRR010000098">
    <property type="protein sequence ID" value="MCO6417584.1"/>
    <property type="molecule type" value="Genomic_DNA"/>
</dbReference>
<dbReference type="PANTHER" id="PTHR10443">
    <property type="entry name" value="MICROSOMAL DIPEPTIDASE"/>
    <property type="match status" value="1"/>
</dbReference>
<dbReference type="Proteomes" id="UP001523392">
    <property type="component" value="Unassembled WGS sequence"/>
</dbReference>
<dbReference type="Pfam" id="PF01244">
    <property type="entry name" value="Peptidase_M19"/>
    <property type="match status" value="1"/>
</dbReference>
<gene>
    <name evidence="1" type="ORF">JYK14_15650</name>
</gene>
<reference evidence="1 2" key="1">
    <citation type="submission" date="2021-12" db="EMBL/GenBank/DDBJ databases">
        <title>Siccirubricoccus leaddurans sp. nov., a high concentration Zn2+ tolerance bacterium.</title>
        <authorList>
            <person name="Cao Y."/>
        </authorList>
    </citation>
    <scope>NUCLEOTIDE SEQUENCE [LARGE SCALE GENOMIC DNA]</scope>
    <source>
        <strain evidence="1 2">KC 17139</strain>
    </source>
</reference>
<keyword evidence="2" id="KW-1185">Reference proteome</keyword>
<dbReference type="PROSITE" id="PS51365">
    <property type="entry name" value="RENAL_DIPEPTIDASE_2"/>
    <property type="match status" value="1"/>
</dbReference>
<dbReference type="GO" id="GO:0016805">
    <property type="term" value="F:dipeptidase activity"/>
    <property type="evidence" value="ECO:0007669"/>
    <property type="project" value="UniProtKB-KW"/>
</dbReference>
<name>A0ABT1D8S3_9PROT</name>
<sequence length="443" mass="46406">MDETRDTTGWALPIDAHRLLLTEDALCCAGCRPDPARTVLVESEAPLEVPAGRLRFAGTWHPAAPWRGRLAGARLLGLAEAPGPWLRRRSLLGAALPLACVAALPGCATPAPPGPTAEALLARATPADLHSHAGRVILSRMRQRPLEPVAAPMREGRMRLVALAMVADTPVTHVTPDNRIAPFRPPAPEELAAHGEAAFARLHALVAAQGLAVVRDRPGLAAALAPGAGPAVVVAAEGADFLEARLEGLERAFATHGLRHLQLVHYRVNELGDIQTEPPEHQGLTAFGAEVVRACNRLGVVVDVAHASFATVQRAVEVAAKPVVLSHTSLTNRPGPRSRQITADHARLVARTGGVIGIWPPSTIFPTLRAYAEGMARAADVVGARHVGLGSDMLGLLSPACFGDYRETPALAAALLKVGFSTDEAAGVLGGNYARVLAEVLPA</sequence>
<keyword evidence="1" id="KW-0645">Protease</keyword>
<evidence type="ECO:0000313" key="2">
    <source>
        <dbReference type="Proteomes" id="UP001523392"/>
    </source>
</evidence>
<dbReference type="RefSeq" id="WP_252954222.1">
    <property type="nucleotide sequence ID" value="NZ_JAFIRR010000098.1"/>
</dbReference>
<keyword evidence="1" id="KW-0224">Dipeptidase</keyword>
<dbReference type="EC" id="3.4.13.-" evidence="1"/>
<comment type="caution">
    <text evidence="1">The sequence shown here is derived from an EMBL/GenBank/DDBJ whole genome shotgun (WGS) entry which is preliminary data.</text>
</comment>
<dbReference type="InterPro" id="IPR008257">
    <property type="entry name" value="Pept_M19"/>
</dbReference>
<keyword evidence="1" id="KW-0378">Hydrolase</keyword>
<evidence type="ECO:0000313" key="1">
    <source>
        <dbReference type="EMBL" id="MCO6417584.1"/>
    </source>
</evidence>
<dbReference type="PANTHER" id="PTHR10443:SF12">
    <property type="entry name" value="DIPEPTIDASE"/>
    <property type="match status" value="1"/>
</dbReference>
<dbReference type="InterPro" id="IPR032466">
    <property type="entry name" value="Metal_Hydrolase"/>
</dbReference>
<accession>A0ABT1D8S3</accession>
<dbReference type="SUPFAM" id="SSF51556">
    <property type="entry name" value="Metallo-dependent hydrolases"/>
    <property type="match status" value="1"/>
</dbReference>
<organism evidence="1 2">
    <name type="scientific">Siccirubricoccus soli</name>
    <dbReference type="NCBI Taxonomy" id="2899147"/>
    <lineage>
        <taxon>Bacteria</taxon>
        <taxon>Pseudomonadati</taxon>
        <taxon>Pseudomonadota</taxon>
        <taxon>Alphaproteobacteria</taxon>
        <taxon>Acetobacterales</taxon>
        <taxon>Roseomonadaceae</taxon>
        <taxon>Siccirubricoccus</taxon>
    </lineage>
</organism>